<gene>
    <name evidence="1" type="ORF">CCAP1982_LOCUS4353</name>
</gene>
<comment type="caution">
    <text evidence="1">The sequence shown here is derived from an EMBL/GenBank/DDBJ whole genome shotgun (WGS) entry which is preliminary data.</text>
</comment>
<dbReference type="Proteomes" id="UP000606786">
    <property type="component" value="Unassembled WGS sequence"/>
</dbReference>
<proteinExistence type="predicted"/>
<evidence type="ECO:0000313" key="2">
    <source>
        <dbReference type="Proteomes" id="UP000606786"/>
    </source>
</evidence>
<accession>A0A811UCJ4</accession>
<sequence length="57" mass="6745">RYFKSTERNTFGSAMLYCKYLPTKYPNICFLRAAGTWMEQHPNGNTVTQHQWQAEDI</sequence>
<dbReference type="AlphaFoldDB" id="A0A811UCJ4"/>
<feature type="non-terminal residue" evidence="1">
    <location>
        <position position="1"/>
    </location>
</feature>
<keyword evidence="2" id="KW-1185">Reference proteome</keyword>
<evidence type="ECO:0000313" key="1">
    <source>
        <dbReference type="EMBL" id="CAD6995647.1"/>
    </source>
</evidence>
<name>A0A811UCJ4_CERCA</name>
<organism evidence="1 2">
    <name type="scientific">Ceratitis capitata</name>
    <name type="common">Mediterranean fruit fly</name>
    <name type="synonym">Tephritis capitata</name>
    <dbReference type="NCBI Taxonomy" id="7213"/>
    <lineage>
        <taxon>Eukaryota</taxon>
        <taxon>Metazoa</taxon>
        <taxon>Ecdysozoa</taxon>
        <taxon>Arthropoda</taxon>
        <taxon>Hexapoda</taxon>
        <taxon>Insecta</taxon>
        <taxon>Pterygota</taxon>
        <taxon>Neoptera</taxon>
        <taxon>Endopterygota</taxon>
        <taxon>Diptera</taxon>
        <taxon>Brachycera</taxon>
        <taxon>Muscomorpha</taxon>
        <taxon>Tephritoidea</taxon>
        <taxon>Tephritidae</taxon>
        <taxon>Ceratitis</taxon>
        <taxon>Ceratitis</taxon>
    </lineage>
</organism>
<protein>
    <submittedName>
        <fullName evidence="1">(Mediterranean fruit fly) hypothetical protein</fullName>
    </submittedName>
</protein>
<reference evidence="1" key="1">
    <citation type="submission" date="2020-11" db="EMBL/GenBank/DDBJ databases">
        <authorList>
            <person name="Whitehead M."/>
        </authorList>
    </citation>
    <scope>NUCLEOTIDE SEQUENCE</scope>
    <source>
        <strain evidence="1">EGII</strain>
    </source>
</reference>
<dbReference type="EMBL" id="CAJHJT010000001">
    <property type="protein sequence ID" value="CAD6995647.1"/>
    <property type="molecule type" value="Genomic_DNA"/>
</dbReference>